<feature type="coiled-coil region" evidence="1">
    <location>
        <begin position="148"/>
        <end position="241"/>
    </location>
</feature>
<evidence type="ECO:0000256" key="2">
    <source>
        <dbReference type="SAM" id="MobiDB-lite"/>
    </source>
</evidence>
<keyword evidence="1" id="KW-0175">Coiled coil</keyword>
<dbReference type="RefSeq" id="WP_245095980.1">
    <property type="nucleotide sequence ID" value="NZ_CP095053.1"/>
</dbReference>
<name>A0A8T9T197_9BACT</name>
<accession>A0A8T9T197</accession>
<proteinExistence type="predicted"/>
<protein>
    <submittedName>
        <fullName evidence="4">Phage tail tape measure protein</fullName>
    </submittedName>
</protein>
<dbReference type="InterPro" id="IPR010090">
    <property type="entry name" value="Phage_tape_meas"/>
</dbReference>
<gene>
    <name evidence="4" type="ORF">MUN82_06540</name>
</gene>
<dbReference type="EMBL" id="CP095053">
    <property type="protein sequence ID" value="UOR06753.1"/>
    <property type="molecule type" value="Genomic_DNA"/>
</dbReference>
<evidence type="ECO:0000313" key="4">
    <source>
        <dbReference type="EMBL" id="UOR06753.1"/>
    </source>
</evidence>
<evidence type="ECO:0000259" key="3">
    <source>
        <dbReference type="Pfam" id="PF10145"/>
    </source>
</evidence>
<evidence type="ECO:0000256" key="1">
    <source>
        <dbReference type="SAM" id="Coils"/>
    </source>
</evidence>
<dbReference type="Pfam" id="PF10145">
    <property type="entry name" value="PhageMin_Tail"/>
    <property type="match status" value="1"/>
</dbReference>
<feature type="coiled-coil region" evidence="1">
    <location>
        <begin position="47"/>
        <end position="98"/>
    </location>
</feature>
<reference evidence="4 5" key="1">
    <citation type="submission" date="2022-04" db="EMBL/GenBank/DDBJ databases">
        <title>Hymenobacter sp. isolated from the air.</title>
        <authorList>
            <person name="Won M."/>
            <person name="Lee C.-M."/>
            <person name="Woen H.-Y."/>
            <person name="Kwon S.-W."/>
        </authorList>
    </citation>
    <scope>NUCLEOTIDE SEQUENCE [LARGE SCALE GENOMIC DNA]</scope>
    <source>
        <strain evidence="5">5413 J-13</strain>
    </source>
</reference>
<dbReference type="Proteomes" id="UP000829925">
    <property type="component" value="Chromosome"/>
</dbReference>
<keyword evidence="5" id="KW-1185">Reference proteome</keyword>
<dbReference type="KEGG" id="haei:MUN82_06540"/>
<feature type="region of interest" description="Disordered" evidence="2">
    <location>
        <begin position="708"/>
        <end position="745"/>
    </location>
</feature>
<dbReference type="Gene3D" id="1.10.287.1490">
    <property type="match status" value="1"/>
</dbReference>
<feature type="domain" description="Phage tail tape measure protein" evidence="3">
    <location>
        <begin position="271"/>
        <end position="474"/>
    </location>
</feature>
<evidence type="ECO:0000313" key="5">
    <source>
        <dbReference type="Proteomes" id="UP000829925"/>
    </source>
</evidence>
<sequence>MAVDKEQRQLEIILNAQQANASIKDMAAGVALMKNQLEKMAADDPKREQLKQDFQELTQRVGEARTALRTHVETEEEAAAAAAKLAEENARLAAEQQETIRTGQLATASMKEMKAAAGLLDTQLQGLSADDPGRAAMLRDYQVLQQRIGAAAAEMRTYQKTAEELAEEERQLAAETARLNQENQQVILNGKKVTASFNEMDQAAKLLEAQLKDLSADDPGRKKMVQDYQELQDRIGLVKKELGETAEKGFTMKDALMFAGVDLGLSAAVDLVKEFGAQLAETVKEFGNLRSQINQLTGATGEELDQLTTGVAGLAKSFGKEYDEVLVASNALSKQMGISQKEALDLIEKGFVSGADVNGEFLDQLKEYPGQFKAAGFSASEFIGIVSKSQTDGIFSDKGADVVKEFGLRIREQTSSTKDAMEAAFGPEFTSELFKGLNDGSITTTDALKRVATEMDETKIPANQLQTVIADVFGGPGEDAGIDYLKSLKNVGGGIDELIDKTNPYIQRQQALIDSNKELAGVQNDLAKEFEGGSSILDRLSNQTMTVLYSMVLSLVAVFKEIFAPLQDVWNAFLELGESVGIFSKEGITARDIGEAIGAVFRALLTPTRFLITALAEGAKWFIDWAKNSEVARVAILALTFPIRAFFELLTNGPAYFAGFTAAAETAFTRIGGAIKMALRGDFEGAKAEFGKLGGDAAASFQKAFSDAMGKQAPDVPAPAPAAPGEEPTLRAAGGDGTTQKDRDDAAKAAAAEAKKRQQERDKADKDRLDATKRWVAEEGELLKGRDALLDQLDRQSMTDQEARRQAQRDKLFADADARVLKLTGTELDYTEQVTGIVEARNLALRELAAKFEEEDEKKRQDALAEQLAQNAAEEEVKLAELEVKLANGVLNEQTYQDAIYAVKKAAAERELALLQEKGGVESAEYAKATAAKLKEEAAYITKKKSLDNELVKFEMLVGAAKKVLTSEEVAFLGEAFGKKSGIYKAAIAAQKAVAIAEIGIGLSKQFAANAEAGAKISALFPPASIGLGTAYTIGANVASTVSAGIATGKVLGFRIGGATGAAGMGKEVGLQVGGNGKLVDSDGFAVAGVVHENEYVIPAWLRQDPQVIQMEQYLEARRVRGYLGGGATSGDVVPAAAAVGESQLAQLLTELLAVQRTQNARMDEWARELKVVQSLYEFDRDYGTYKKVNNESGLR</sequence>
<dbReference type="AlphaFoldDB" id="A0A8T9T197"/>
<organism evidence="4 5">
    <name type="scientific">Hymenobacter aerilatus</name>
    <dbReference type="NCBI Taxonomy" id="2932251"/>
    <lineage>
        <taxon>Bacteria</taxon>
        <taxon>Pseudomonadati</taxon>
        <taxon>Bacteroidota</taxon>
        <taxon>Cytophagia</taxon>
        <taxon>Cytophagales</taxon>
        <taxon>Hymenobacteraceae</taxon>
        <taxon>Hymenobacter</taxon>
    </lineage>
</organism>